<dbReference type="AlphaFoldDB" id="A0ABD2ZX76"/>
<keyword evidence="3" id="KW-1185">Reference proteome</keyword>
<organism evidence="2 3">
    <name type="scientific">Cinchona calisaya</name>
    <dbReference type="NCBI Taxonomy" id="153742"/>
    <lineage>
        <taxon>Eukaryota</taxon>
        <taxon>Viridiplantae</taxon>
        <taxon>Streptophyta</taxon>
        <taxon>Embryophyta</taxon>
        <taxon>Tracheophyta</taxon>
        <taxon>Spermatophyta</taxon>
        <taxon>Magnoliopsida</taxon>
        <taxon>eudicotyledons</taxon>
        <taxon>Gunneridae</taxon>
        <taxon>Pentapetalae</taxon>
        <taxon>asterids</taxon>
        <taxon>lamiids</taxon>
        <taxon>Gentianales</taxon>
        <taxon>Rubiaceae</taxon>
        <taxon>Cinchonoideae</taxon>
        <taxon>Cinchoneae</taxon>
        <taxon>Cinchona</taxon>
    </lineage>
</organism>
<feature type="compositionally biased region" description="Low complexity" evidence="1">
    <location>
        <begin position="133"/>
        <end position="154"/>
    </location>
</feature>
<sequence length="233" mass="25306">MSGRGHDLPPPPNPPKFLEIKKDDKFFTRLLSKETSSSKKGESSFRVLYYGGAKGSIPFTWESQPGTPKHPFSDNYYVPPLTPPPSYQFSTPRSMKTMQNHHSKKPNFFHSIFARISSSSSSSFLKKSANSKSASLSTSSSSSYSSSYSLPSTPMNKYASRRNSNNDNGSLHKSISAIHFGLYEDDDPDHQISSGTSPTSTLCFGGGIKGAGKFGSSYPLKKAFLSIVGHGPA</sequence>
<dbReference type="PANTHER" id="PTHR33257">
    <property type="entry name" value="OS05G0165500 PROTEIN"/>
    <property type="match status" value="1"/>
</dbReference>
<protein>
    <submittedName>
        <fullName evidence="2">Uncharacterized protein</fullName>
    </submittedName>
</protein>
<comment type="caution">
    <text evidence="2">The sequence shown here is derived from an EMBL/GenBank/DDBJ whole genome shotgun (WGS) entry which is preliminary data.</text>
</comment>
<dbReference type="Proteomes" id="UP001630127">
    <property type="component" value="Unassembled WGS sequence"/>
</dbReference>
<dbReference type="EMBL" id="JBJUIK010000007">
    <property type="protein sequence ID" value="KAL3524039.1"/>
    <property type="molecule type" value="Genomic_DNA"/>
</dbReference>
<dbReference type="PANTHER" id="PTHR33257:SF4">
    <property type="entry name" value="EXPRESSED PROTEIN"/>
    <property type="match status" value="1"/>
</dbReference>
<evidence type="ECO:0000313" key="2">
    <source>
        <dbReference type="EMBL" id="KAL3524039.1"/>
    </source>
</evidence>
<gene>
    <name evidence="2" type="ORF">ACH5RR_016873</name>
</gene>
<evidence type="ECO:0000256" key="1">
    <source>
        <dbReference type="SAM" id="MobiDB-lite"/>
    </source>
</evidence>
<accession>A0ABD2ZX76</accession>
<feature type="region of interest" description="Disordered" evidence="1">
    <location>
        <begin position="133"/>
        <end position="171"/>
    </location>
</feature>
<proteinExistence type="predicted"/>
<reference evidence="2 3" key="1">
    <citation type="submission" date="2024-11" db="EMBL/GenBank/DDBJ databases">
        <title>A near-complete genome assembly of Cinchona calisaya.</title>
        <authorList>
            <person name="Lian D.C."/>
            <person name="Zhao X.W."/>
            <person name="Wei L."/>
        </authorList>
    </citation>
    <scope>NUCLEOTIDE SEQUENCE [LARGE SCALE GENOMIC DNA]</scope>
    <source>
        <tissue evidence="2">Nenye</tissue>
    </source>
</reference>
<feature type="compositionally biased region" description="Polar residues" evidence="1">
    <location>
        <begin position="161"/>
        <end position="171"/>
    </location>
</feature>
<evidence type="ECO:0000313" key="3">
    <source>
        <dbReference type="Proteomes" id="UP001630127"/>
    </source>
</evidence>
<name>A0ABD2ZX76_9GENT</name>